<reference evidence="2 3" key="1">
    <citation type="journal article" date="2017" name="Genome Biol. Evol.">
        <title>Phytophthora megakarya and P. palmivora, closely related causal agents of cacao black pod rot, underwent increases in genome sizes and gene numbers by different mechanisms.</title>
        <authorList>
            <person name="Ali S.S."/>
            <person name="Shao J."/>
            <person name="Lary D.J."/>
            <person name="Kronmiller B."/>
            <person name="Shen D."/>
            <person name="Strem M.D."/>
            <person name="Amoako-Attah I."/>
            <person name="Akrofi A.Y."/>
            <person name="Begoude B.A."/>
            <person name="Ten Hoopen G.M."/>
            <person name="Coulibaly K."/>
            <person name="Kebe B.I."/>
            <person name="Melnick R.L."/>
            <person name="Guiltinan M.J."/>
            <person name="Tyler B.M."/>
            <person name="Meinhardt L.W."/>
            <person name="Bailey B.A."/>
        </authorList>
    </citation>
    <scope>NUCLEOTIDE SEQUENCE [LARGE SCALE GENOMIC DNA]</scope>
    <source>
        <strain evidence="3">sbr112.9</strain>
    </source>
</reference>
<dbReference type="EMBL" id="NCKW01001948">
    <property type="protein sequence ID" value="POM78635.1"/>
    <property type="molecule type" value="Genomic_DNA"/>
</dbReference>
<proteinExistence type="predicted"/>
<sequence>MDVNNLPSVSSATKSTLCIQQKNNSNESSKNAKFALKISETVPSSNQDSDRSATVAAAAKKEAHKKQFIASQATVSMMQPLIFRR</sequence>
<dbReference type="Proteomes" id="UP000237271">
    <property type="component" value="Unassembled WGS sequence"/>
</dbReference>
<evidence type="ECO:0000256" key="1">
    <source>
        <dbReference type="SAM" id="MobiDB-lite"/>
    </source>
</evidence>
<name>A0A2P4YLE7_9STRA</name>
<dbReference type="AlphaFoldDB" id="A0A2P4YLE7"/>
<comment type="caution">
    <text evidence="2">The sequence shown here is derived from an EMBL/GenBank/DDBJ whole genome shotgun (WGS) entry which is preliminary data.</text>
</comment>
<evidence type="ECO:0000313" key="3">
    <source>
        <dbReference type="Proteomes" id="UP000237271"/>
    </source>
</evidence>
<organism evidence="2 3">
    <name type="scientific">Phytophthora palmivora</name>
    <dbReference type="NCBI Taxonomy" id="4796"/>
    <lineage>
        <taxon>Eukaryota</taxon>
        <taxon>Sar</taxon>
        <taxon>Stramenopiles</taxon>
        <taxon>Oomycota</taxon>
        <taxon>Peronosporomycetes</taxon>
        <taxon>Peronosporales</taxon>
        <taxon>Peronosporaceae</taxon>
        <taxon>Phytophthora</taxon>
    </lineage>
</organism>
<feature type="compositionally biased region" description="Polar residues" evidence="1">
    <location>
        <begin position="1"/>
        <end position="21"/>
    </location>
</feature>
<protein>
    <submittedName>
        <fullName evidence="2">Uncharacterized protein</fullName>
    </submittedName>
</protein>
<feature type="region of interest" description="Disordered" evidence="1">
    <location>
        <begin position="1"/>
        <end position="30"/>
    </location>
</feature>
<gene>
    <name evidence="2" type="ORF">PHPALM_3815</name>
</gene>
<accession>A0A2P4YLE7</accession>
<keyword evidence="3" id="KW-1185">Reference proteome</keyword>
<evidence type="ECO:0000313" key="2">
    <source>
        <dbReference type="EMBL" id="POM78635.1"/>
    </source>
</evidence>